<dbReference type="EMBL" id="DXCH01000162">
    <property type="protein sequence ID" value="HIZ07416.1"/>
    <property type="molecule type" value="Genomic_DNA"/>
</dbReference>
<dbReference type="GO" id="GO:0019350">
    <property type="term" value="P:teichoic acid biosynthetic process"/>
    <property type="evidence" value="ECO:0007669"/>
    <property type="project" value="UniProtKB-KW"/>
</dbReference>
<keyword evidence="6" id="KW-0472">Membrane</keyword>
<gene>
    <name evidence="7" type="ORF">IAA08_05725</name>
</gene>
<sequence length="584" mass="68904">MLDLREKEILTAQVINIEWDRIFLILDVEVDFLEDEIQNLEFFMVNGLYEVKGKFKVLECNNNKYKIKINITNNGQNRCYPLGTYNIYVCKGEEFFGLCKIALNMADKLEKSSRNFLYANRSKVYTVSFFVKDDVEDTIFEIYMMASAKCGMSFPKYGRFRKIFSNVPRETKRYLKNEKIAYKKYYYSNRKNLKGKNSQKTILFMSEQSDTLGANLIAVKDRMIQRGMDKEYRILTSARPASSVDQSRESWHALLKKIAESDMILIDDHAPVFDWLEIDKDTKIIQLWHAGAGFKSSGYSRWGHKGCPSPQSCHRQYTYGIAGSKNIIPFFSEVWGLNDEQVIPTGMPRMDEFLNSDFRKKKTKELYEKFPMCKGKKVILFAPTYRGKNRKEAYYPYNLIDFEKLYNICDNEYVVLFKMHPWVSAPVPIEEKYKDKFLDVGLYPNINDLFYITDLLITDYSSNIFEYSLMGNPMLFFAFDKVQYSFSRGFHRNYEESAPGKICYEFDDIIKAIEEKDFEEEKVGKYVKHHFDYIDSHSSDRVIDWIILDNMPDDIRELLKEKEQENERMAQMDFVSIMNQEKDI</sequence>
<reference evidence="7" key="1">
    <citation type="journal article" date="2021" name="PeerJ">
        <title>Extensive microbial diversity within the chicken gut microbiome revealed by metagenomics and culture.</title>
        <authorList>
            <person name="Gilroy R."/>
            <person name="Ravi A."/>
            <person name="Getino M."/>
            <person name="Pursley I."/>
            <person name="Horton D.L."/>
            <person name="Alikhan N.F."/>
            <person name="Baker D."/>
            <person name="Gharbi K."/>
            <person name="Hall N."/>
            <person name="Watson M."/>
            <person name="Adriaenssens E.M."/>
            <person name="Foster-Nyarko E."/>
            <person name="Jarju S."/>
            <person name="Secka A."/>
            <person name="Antonio M."/>
            <person name="Oren A."/>
            <person name="Chaudhuri R.R."/>
            <person name="La Ragione R."/>
            <person name="Hildebrand F."/>
            <person name="Pallen M.J."/>
        </authorList>
    </citation>
    <scope>NUCLEOTIDE SEQUENCE</scope>
    <source>
        <strain evidence="7">CHK192-9172</strain>
    </source>
</reference>
<evidence type="ECO:0000256" key="1">
    <source>
        <dbReference type="ARBA" id="ARBA00004202"/>
    </source>
</evidence>
<keyword evidence="3" id="KW-1003">Cell membrane</keyword>
<evidence type="ECO:0000313" key="7">
    <source>
        <dbReference type="EMBL" id="HIZ07416.1"/>
    </source>
</evidence>
<evidence type="ECO:0000256" key="3">
    <source>
        <dbReference type="ARBA" id="ARBA00022475"/>
    </source>
</evidence>
<keyword evidence="5" id="KW-0777">Teichoic acid biosynthesis</keyword>
<name>A0A9D2D2U9_9FIRM</name>
<dbReference type="PANTHER" id="PTHR37316:SF2">
    <property type="entry name" value="TEICHOIC ACID RIBITOL-PHOSPHATE POLYMERASE TARK"/>
    <property type="match status" value="1"/>
</dbReference>
<keyword evidence="4" id="KW-0808">Transferase</keyword>
<dbReference type="InterPro" id="IPR043149">
    <property type="entry name" value="TagF_N"/>
</dbReference>
<dbReference type="AlphaFoldDB" id="A0A9D2D2U9"/>
<proteinExistence type="inferred from homology"/>
<dbReference type="SUPFAM" id="SSF53756">
    <property type="entry name" value="UDP-Glycosyltransferase/glycogen phosphorylase"/>
    <property type="match status" value="1"/>
</dbReference>
<organism evidence="7 8">
    <name type="scientific">Candidatus Eubacterium avistercoris</name>
    <dbReference type="NCBI Taxonomy" id="2838567"/>
    <lineage>
        <taxon>Bacteria</taxon>
        <taxon>Bacillati</taxon>
        <taxon>Bacillota</taxon>
        <taxon>Clostridia</taxon>
        <taxon>Eubacteriales</taxon>
        <taxon>Eubacteriaceae</taxon>
        <taxon>Eubacterium</taxon>
    </lineage>
</organism>
<dbReference type="GO" id="GO:0047355">
    <property type="term" value="F:CDP-glycerol glycerophosphotransferase activity"/>
    <property type="evidence" value="ECO:0007669"/>
    <property type="project" value="InterPro"/>
</dbReference>
<dbReference type="Gene3D" id="3.40.50.12580">
    <property type="match status" value="1"/>
</dbReference>
<evidence type="ECO:0000256" key="2">
    <source>
        <dbReference type="ARBA" id="ARBA00010488"/>
    </source>
</evidence>
<comment type="caution">
    <text evidence="7">The sequence shown here is derived from an EMBL/GenBank/DDBJ whole genome shotgun (WGS) entry which is preliminary data.</text>
</comment>
<dbReference type="Gene3D" id="3.40.50.11820">
    <property type="match status" value="1"/>
</dbReference>
<evidence type="ECO:0000256" key="4">
    <source>
        <dbReference type="ARBA" id="ARBA00022679"/>
    </source>
</evidence>
<evidence type="ECO:0000313" key="8">
    <source>
        <dbReference type="Proteomes" id="UP000824024"/>
    </source>
</evidence>
<dbReference type="Pfam" id="PF04464">
    <property type="entry name" value="Glyphos_transf"/>
    <property type="match status" value="1"/>
</dbReference>
<dbReference type="InterPro" id="IPR007554">
    <property type="entry name" value="Glycerophosphate_synth"/>
</dbReference>
<comment type="similarity">
    <text evidence="2">Belongs to the CDP-glycerol glycerophosphotransferase family.</text>
</comment>
<accession>A0A9D2D2U9</accession>
<evidence type="ECO:0000256" key="6">
    <source>
        <dbReference type="ARBA" id="ARBA00023136"/>
    </source>
</evidence>
<dbReference type="GO" id="GO:0005886">
    <property type="term" value="C:plasma membrane"/>
    <property type="evidence" value="ECO:0007669"/>
    <property type="project" value="UniProtKB-SubCell"/>
</dbReference>
<reference evidence="7" key="2">
    <citation type="submission" date="2021-04" db="EMBL/GenBank/DDBJ databases">
        <authorList>
            <person name="Gilroy R."/>
        </authorList>
    </citation>
    <scope>NUCLEOTIDE SEQUENCE</scope>
    <source>
        <strain evidence="7">CHK192-9172</strain>
    </source>
</reference>
<protein>
    <submittedName>
        <fullName evidence="7">CDP-glycerol glycerophosphotransferase family protein</fullName>
    </submittedName>
</protein>
<dbReference type="Proteomes" id="UP000824024">
    <property type="component" value="Unassembled WGS sequence"/>
</dbReference>
<comment type="subcellular location">
    <subcellularLocation>
        <location evidence="1">Cell membrane</location>
        <topology evidence="1">Peripheral membrane protein</topology>
    </subcellularLocation>
</comment>
<dbReference type="InterPro" id="IPR051612">
    <property type="entry name" value="Teichoic_Acid_Biosynth"/>
</dbReference>
<dbReference type="InterPro" id="IPR043148">
    <property type="entry name" value="TagF_C"/>
</dbReference>
<evidence type="ECO:0000256" key="5">
    <source>
        <dbReference type="ARBA" id="ARBA00022944"/>
    </source>
</evidence>
<dbReference type="PANTHER" id="PTHR37316">
    <property type="entry name" value="TEICHOIC ACID GLYCEROL-PHOSPHATE PRIMASE"/>
    <property type="match status" value="1"/>
</dbReference>